<sequence length="284" mass="31047">MSRRVASGEWTRAFPGVLVVHPGPLTWRQQARAALVYAGAGAALSHRSAAFAHGILPEPGRTVHVSVPAGRRVTAQPGLVVHRRRSMPFASGRLRAVGAEVTVLDLVDALPTADDVVGLVCEVVRAGVRPGVVLLHAEDRRALRHRGLLVGMLGTDGLVDQGVESPLEHRYLRDVERAHGLPPAAAQQRQRVGRRWIRADRVHVGLGVRVELDGQLAHPHGRTDDDVWRDNAVAVERSELTLRYRWRHVVAHPCRTAAQVAAALTARGWQGRPRRCARDCTLTP</sequence>
<evidence type="ECO:0000313" key="1">
    <source>
        <dbReference type="EMBL" id="GCD20813.1"/>
    </source>
</evidence>
<keyword evidence="2" id="KW-1185">Reference proteome</keyword>
<dbReference type="AlphaFoldDB" id="A0A401V1P5"/>
<protein>
    <recommendedName>
        <fullName evidence="3">DUF559 domain-containing protein</fullName>
    </recommendedName>
</protein>
<evidence type="ECO:0008006" key="3">
    <source>
        <dbReference type="Google" id="ProtNLM"/>
    </source>
</evidence>
<dbReference type="EMBL" id="BHYL01000196">
    <property type="protein sequence ID" value="GCD20813.1"/>
    <property type="molecule type" value="Genomic_DNA"/>
</dbReference>
<evidence type="ECO:0000313" key="2">
    <source>
        <dbReference type="Proteomes" id="UP000288246"/>
    </source>
</evidence>
<reference evidence="1 2" key="1">
    <citation type="submission" date="2018-11" db="EMBL/GenBank/DDBJ databases">
        <title>Draft genome sequence of Cellulomonas takizawaensis strain TKZ-21.</title>
        <authorList>
            <person name="Yamamura H."/>
            <person name="Hayashi T."/>
            <person name="Hamada M."/>
            <person name="Serisawa Y."/>
            <person name="Matsuyama K."/>
            <person name="Nakagawa Y."/>
            <person name="Otoguro M."/>
            <person name="Yanagida F."/>
            <person name="Hayakawa M."/>
        </authorList>
    </citation>
    <scope>NUCLEOTIDE SEQUENCE [LARGE SCALE GENOMIC DNA]</scope>
    <source>
        <strain evidence="1 2">TKZ-21</strain>
    </source>
</reference>
<accession>A0A401V1P5</accession>
<dbReference type="Proteomes" id="UP000288246">
    <property type="component" value="Unassembled WGS sequence"/>
</dbReference>
<comment type="caution">
    <text evidence="1">The sequence shown here is derived from an EMBL/GenBank/DDBJ whole genome shotgun (WGS) entry which is preliminary data.</text>
</comment>
<proteinExistence type="predicted"/>
<organism evidence="1 2">
    <name type="scientific">Cellulomonas algicola</name>
    <dbReference type="NCBI Taxonomy" id="2071633"/>
    <lineage>
        <taxon>Bacteria</taxon>
        <taxon>Bacillati</taxon>
        <taxon>Actinomycetota</taxon>
        <taxon>Actinomycetes</taxon>
        <taxon>Micrococcales</taxon>
        <taxon>Cellulomonadaceae</taxon>
        <taxon>Cellulomonas</taxon>
    </lineage>
</organism>
<dbReference type="RefSeq" id="WP_200829737.1">
    <property type="nucleotide sequence ID" value="NZ_BHYL01000196.1"/>
</dbReference>
<gene>
    <name evidence="1" type="ORF">CTKZ_23750</name>
</gene>
<name>A0A401V1P5_9CELL</name>